<evidence type="ECO:0000256" key="1">
    <source>
        <dbReference type="SAM" id="MobiDB-lite"/>
    </source>
</evidence>
<name>A0A919PSL2_9ACTN</name>
<dbReference type="EMBL" id="BONQ01000128">
    <property type="protein sequence ID" value="GIG50130.1"/>
    <property type="molecule type" value="Genomic_DNA"/>
</dbReference>
<organism evidence="2 3">
    <name type="scientific">Dactylosporangium siamense</name>
    <dbReference type="NCBI Taxonomy" id="685454"/>
    <lineage>
        <taxon>Bacteria</taxon>
        <taxon>Bacillati</taxon>
        <taxon>Actinomycetota</taxon>
        <taxon>Actinomycetes</taxon>
        <taxon>Micromonosporales</taxon>
        <taxon>Micromonosporaceae</taxon>
        <taxon>Dactylosporangium</taxon>
    </lineage>
</organism>
<protein>
    <submittedName>
        <fullName evidence="2">Uncharacterized protein</fullName>
    </submittedName>
</protein>
<accession>A0A919PSL2</accession>
<dbReference type="Proteomes" id="UP000660611">
    <property type="component" value="Unassembled WGS sequence"/>
</dbReference>
<gene>
    <name evidence="2" type="ORF">Dsi01nite_081710</name>
</gene>
<feature type="region of interest" description="Disordered" evidence="1">
    <location>
        <begin position="354"/>
        <end position="384"/>
    </location>
</feature>
<evidence type="ECO:0000313" key="3">
    <source>
        <dbReference type="Proteomes" id="UP000660611"/>
    </source>
</evidence>
<sequence>MLRSPPFPLAALPPFPLATLPAMFSDDADADLRRLSADPTFKHRDAAGHAVRYRADGDVAALVDILDDPCACAMTEVVFALAGSKRPWLNWVPMPSEAIANIANEVGARRAKGEQLDVTGLGLSGPEPASAITACRRIVGPVDIGIAEFPDPDIRLPLRPGRHAVWRYDGTEPVPAVPAPSPAAVSALHEVAGEPWASPLSGYVQAAPLGDLPLADLLGLLAHLPPAPETPRWQHLAQSTPMYWFRLLQPWVCLGILHHAKDEPWPTSTRREVLVDLALGVEDWVADAALFALVTTAYREPAVRPEIRELVRTRLDAAVSARRAVTIEESLARLMLITPGRTAEDRAVATAVLARVDEDPDQDPDQDPDKAPPPPAKRRWWRRG</sequence>
<dbReference type="AlphaFoldDB" id="A0A919PSL2"/>
<reference evidence="2" key="1">
    <citation type="submission" date="2021-01" db="EMBL/GenBank/DDBJ databases">
        <title>Whole genome shotgun sequence of Dactylosporangium siamense NBRC 106093.</title>
        <authorList>
            <person name="Komaki H."/>
            <person name="Tamura T."/>
        </authorList>
    </citation>
    <scope>NUCLEOTIDE SEQUENCE</scope>
    <source>
        <strain evidence="2">NBRC 106093</strain>
    </source>
</reference>
<keyword evidence="3" id="KW-1185">Reference proteome</keyword>
<proteinExistence type="predicted"/>
<evidence type="ECO:0000313" key="2">
    <source>
        <dbReference type="EMBL" id="GIG50130.1"/>
    </source>
</evidence>
<comment type="caution">
    <text evidence="2">The sequence shown here is derived from an EMBL/GenBank/DDBJ whole genome shotgun (WGS) entry which is preliminary data.</text>
</comment>